<proteinExistence type="predicted"/>
<dbReference type="AlphaFoldDB" id="A0A2P8D638"/>
<organism evidence="1 2">
    <name type="scientific">Taibaiella chishuiensis</name>
    <dbReference type="NCBI Taxonomy" id="1434707"/>
    <lineage>
        <taxon>Bacteria</taxon>
        <taxon>Pseudomonadati</taxon>
        <taxon>Bacteroidota</taxon>
        <taxon>Chitinophagia</taxon>
        <taxon>Chitinophagales</taxon>
        <taxon>Chitinophagaceae</taxon>
        <taxon>Taibaiella</taxon>
    </lineage>
</organism>
<comment type="caution">
    <text evidence="1">The sequence shown here is derived from an EMBL/GenBank/DDBJ whole genome shotgun (WGS) entry which is preliminary data.</text>
</comment>
<accession>A0A2P8D638</accession>
<evidence type="ECO:0000313" key="1">
    <source>
        <dbReference type="EMBL" id="PSK92690.1"/>
    </source>
</evidence>
<sequence length="86" mass="9676">MDNMTTQLVTAVAASSDKGLEEGRQYLFSLQVSQEGIIRVITTDDIEVYYGSVHDFLVSWQKISSLGWANDKETFQKMLQELKGGQ</sequence>
<keyword evidence="2" id="KW-1185">Reference proteome</keyword>
<dbReference type="OrthoDB" id="675914at2"/>
<gene>
    <name evidence="1" type="ORF">B0I18_103272</name>
</gene>
<dbReference type="EMBL" id="PYGD01000003">
    <property type="protein sequence ID" value="PSK92690.1"/>
    <property type="molecule type" value="Genomic_DNA"/>
</dbReference>
<protein>
    <submittedName>
        <fullName evidence="1">Uncharacterized protein</fullName>
    </submittedName>
</protein>
<evidence type="ECO:0000313" key="2">
    <source>
        <dbReference type="Proteomes" id="UP000240572"/>
    </source>
</evidence>
<dbReference type="RefSeq" id="WP_106522870.1">
    <property type="nucleotide sequence ID" value="NZ_PYGD01000003.1"/>
</dbReference>
<dbReference type="Proteomes" id="UP000240572">
    <property type="component" value="Unassembled WGS sequence"/>
</dbReference>
<name>A0A2P8D638_9BACT</name>
<reference evidence="1 2" key="1">
    <citation type="submission" date="2018-03" db="EMBL/GenBank/DDBJ databases">
        <title>Genomic Encyclopedia of Type Strains, Phase III (KMG-III): the genomes of soil and plant-associated and newly described type strains.</title>
        <authorList>
            <person name="Whitman W."/>
        </authorList>
    </citation>
    <scope>NUCLEOTIDE SEQUENCE [LARGE SCALE GENOMIC DNA]</scope>
    <source>
        <strain evidence="1 2">CGMCC 1.12700</strain>
    </source>
</reference>